<reference evidence="3" key="1">
    <citation type="submission" date="2020-03" db="EMBL/GenBank/DDBJ databases">
        <title>Draft sequencing of Calidifontibacter sp. DB0510.</title>
        <authorList>
            <person name="Kim D.-U."/>
        </authorList>
    </citation>
    <scope>NUCLEOTIDE SEQUENCE</scope>
    <source>
        <strain evidence="3">DB0510</strain>
    </source>
</reference>
<dbReference type="RefSeq" id="WP_166196002.1">
    <property type="nucleotide sequence ID" value="NZ_JAAOIV010000005.1"/>
</dbReference>
<gene>
    <name evidence="3" type="ORF">G9U51_08585</name>
</gene>
<evidence type="ECO:0000256" key="1">
    <source>
        <dbReference type="ARBA" id="ARBA00006525"/>
    </source>
</evidence>
<organism evidence="3 4">
    <name type="scientific">Metallococcus carri</name>
    <dbReference type="NCBI Taxonomy" id="1656884"/>
    <lineage>
        <taxon>Bacteria</taxon>
        <taxon>Bacillati</taxon>
        <taxon>Actinomycetota</taxon>
        <taxon>Actinomycetes</taxon>
        <taxon>Micrococcales</taxon>
        <taxon>Dermacoccaceae</taxon>
        <taxon>Metallococcus</taxon>
    </lineage>
</organism>
<accession>A0A967EA24</accession>
<dbReference type="InterPro" id="IPR003488">
    <property type="entry name" value="DprA"/>
</dbReference>
<evidence type="ECO:0000313" key="3">
    <source>
        <dbReference type="EMBL" id="NHN55830.1"/>
    </source>
</evidence>
<dbReference type="GO" id="GO:0009294">
    <property type="term" value="P:DNA-mediated transformation"/>
    <property type="evidence" value="ECO:0007669"/>
    <property type="project" value="InterPro"/>
</dbReference>
<feature type="domain" description="Smf/DprA SLOG" evidence="2">
    <location>
        <begin position="96"/>
        <end position="309"/>
    </location>
</feature>
<dbReference type="AlphaFoldDB" id="A0A967EA24"/>
<evidence type="ECO:0000259" key="2">
    <source>
        <dbReference type="Pfam" id="PF02481"/>
    </source>
</evidence>
<dbReference type="InterPro" id="IPR057666">
    <property type="entry name" value="DrpA_SLOG"/>
</dbReference>
<dbReference type="Gene3D" id="3.40.50.450">
    <property type="match status" value="1"/>
</dbReference>
<dbReference type="SUPFAM" id="SSF102405">
    <property type="entry name" value="MCP/YpsA-like"/>
    <property type="match status" value="1"/>
</dbReference>
<sequence length="313" mass="32669">MTTSTTTHANDVLALVANSDRTARIALACGIEPGNRLAGYLTQQHGPVGLIRLIVGADQPDPTQPYRDETRRLLADAARRLTLDALTRITEQNAHMLTPSDADWPEPLIDLGHAQPFALWVHGNTDALGGSHLRRVALVGSRAATAYGEHTATTLADGLAQRGYTVVADGGYGIAAAAHRATLAATGCTVAVLACGTDRPFPPGNATLFQHITDTGGALVSELPPGTGPTRHRFTTRARLIAALCATTVVVEASARSTALRIAEHALSMSRTVAGVPGPVTSITSTGVHRLIQDGETHLVTTAEDITDLIPTG</sequence>
<dbReference type="Pfam" id="PF02481">
    <property type="entry name" value="DNA_processg_A"/>
    <property type="match status" value="1"/>
</dbReference>
<protein>
    <submittedName>
        <fullName evidence="3">DNA-processing protein DprA</fullName>
    </submittedName>
</protein>
<dbReference type="Proteomes" id="UP000744769">
    <property type="component" value="Unassembled WGS sequence"/>
</dbReference>
<comment type="similarity">
    <text evidence="1">Belongs to the DprA/Smf family.</text>
</comment>
<proteinExistence type="inferred from homology"/>
<evidence type="ECO:0000313" key="4">
    <source>
        <dbReference type="Proteomes" id="UP000744769"/>
    </source>
</evidence>
<dbReference type="PANTHER" id="PTHR43022:SF1">
    <property type="entry name" value="PROTEIN SMF"/>
    <property type="match status" value="1"/>
</dbReference>
<comment type="caution">
    <text evidence="3">The sequence shown here is derived from an EMBL/GenBank/DDBJ whole genome shotgun (WGS) entry which is preliminary data.</text>
</comment>
<dbReference type="EMBL" id="JAAOIV010000005">
    <property type="protein sequence ID" value="NHN55830.1"/>
    <property type="molecule type" value="Genomic_DNA"/>
</dbReference>
<name>A0A967EA24_9MICO</name>
<keyword evidence="4" id="KW-1185">Reference proteome</keyword>
<dbReference type="PANTHER" id="PTHR43022">
    <property type="entry name" value="PROTEIN SMF"/>
    <property type="match status" value="1"/>
</dbReference>